<evidence type="ECO:0000256" key="2">
    <source>
        <dbReference type="ARBA" id="ARBA00023125"/>
    </source>
</evidence>
<gene>
    <name evidence="5" type="ORF">Q4481_24215</name>
</gene>
<keyword evidence="1" id="KW-0805">Transcription regulation</keyword>
<evidence type="ECO:0000256" key="3">
    <source>
        <dbReference type="ARBA" id="ARBA00023163"/>
    </source>
</evidence>
<proteinExistence type="predicted"/>
<dbReference type="CDD" id="cd06170">
    <property type="entry name" value="LuxR_C_like"/>
    <property type="match status" value="1"/>
</dbReference>
<dbReference type="PROSITE" id="PS00622">
    <property type="entry name" value="HTH_LUXR_1"/>
    <property type="match status" value="1"/>
</dbReference>
<name>A0ABT8YV33_9HYPH</name>
<protein>
    <submittedName>
        <fullName evidence="5">LuxR family transcriptional regulator</fullName>
    </submittedName>
</protein>
<evidence type="ECO:0000256" key="1">
    <source>
        <dbReference type="ARBA" id="ARBA00023015"/>
    </source>
</evidence>
<sequence>MNHTQIMHFMVAIREVPDSQTLTVELERLLASYGFAYYCVFSNPKPIENADQLIIAANWPATWVERYVAQKYIIVDPTIRYLLRANRSFAWHEAVDAYRDNPHYKRMKRMMADGKDNGLASGYIFPAFSRTGLVGATTIGGPKDIELSPVEIALLETAFREAYFRYLELRGEGQASAVTLGLDISMTHREIQSLAFIAEGLTSGDIAQVLNVSSNTVDWYVNSLQAKLGARNRNQAVATGFRMGLIA</sequence>
<dbReference type="Gene3D" id="1.10.10.10">
    <property type="entry name" value="Winged helix-like DNA-binding domain superfamily/Winged helix DNA-binding domain"/>
    <property type="match status" value="1"/>
</dbReference>
<dbReference type="InterPro" id="IPR005143">
    <property type="entry name" value="TF_LuxR_autoind-bd_dom"/>
</dbReference>
<dbReference type="InterPro" id="IPR036388">
    <property type="entry name" value="WH-like_DNA-bd_sf"/>
</dbReference>
<dbReference type="Pfam" id="PF03472">
    <property type="entry name" value="Autoind_bind"/>
    <property type="match status" value="1"/>
</dbReference>
<reference evidence="5" key="1">
    <citation type="journal article" date="2015" name="Int. J. Syst. Evol. Microbiol.">
        <title>Rhizobium alvei sp. nov., isolated from a freshwater river.</title>
        <authorList>
            <person name="Sheu S.Y."/>
            <person name="Huang H.W."/>
            <person name="Young C.C."/>
            <person name="Chen W.M."/>
        </authorList>
    </citation>
    <scope>NUCLEOTIDE SEQUENCE</scope>
    <source>
        <strain evidence="5">TNR-22</strain>
    </source>
</reference>
<dbReference type="InterPro" id="IPR000792">
    <property type="entry name" value="Tscrpt_reg_LuxR_C"/>
</dbReference>
<keyword evidence="2" id="KW-0238">DNA-binding</keyword>
<dbReference type="PRINTS" id="PR00038">
    <property type="entry name" value="HTHLUXR"/>
</dbReference>
<dbReference type="PANTHER" id="PTHR44688:SF16">
    <property type="entry name" value="DNA-BINDING TRANSCRIPTIONAL ACTIVATOR DEVR_DOSR"/>
    <property type="match status" value="1"/>
</dbReference>
<evidence type="ECO:0000259" key="4">
    <source>
        <dbReference type="PROSITE" id="PS50043"/>
    </source>
</evidence>
<dbReference type="PANTHER" id="PTHR44688">
    <property type="entry name" value="DNA-BINDING TRANSCRIPTIONAL ACTIVATOR DEVR_DOSR"/>
    <property type="match status" value="1"/>
</dbReference>
<dbReference type="PROSITE" id="PS50043">
    <property type="entry name" value="HTH_LUXR_2"/>
    <property type="match status" value="1"/>
</dbReference>
<evidence type="ECO:0000313" key="6">
    <source>
        <dbReference type="Proteomes" id="UP001174932"/>
    </source>
</evidence>
<evidence type="ECO:0000313" key="5">
    <source>
        <dbReference type="EMBL" id="MDO6967073.1"/>
    </source>
</evidence>
<dbReference type="SUPFAM" id="SSF75516">
    <property type="entry name" value="Pheromone-binding domain of LuxR-like quorum-sensing transcription factors"/>
    <property type="match status" value="1"/>
</dbReference>
<organism evidence="5 6">
    <name type="scientific">Rhizobium alvei</name>
    <dbReference type="NCBI Taxonomy" id="1132659"/>
    <lineage>
        <taxon>Bacteria</taxon>
        <taxon>Pseudomonadati</taxon>
        <taxon>Pseudomonadota</taxon>
        <taxon>Alphaproteobacteria</taxon>
        <taxon>Hyphomicrobiales</taxon>
        <taxon>Rhizobiaceae</taxon>
        <taxon>Rhizobium/Agrobacterium group</taxon>
        <taxon>Rhizobium</taxon>
    </lineage>
</organism>
<dbReference type="InterPro" id="IPR036693">
    <property type="entry name" value="TF_LuxR_autoind-bd_dom_sf"/>
</dbReference>
<dbReference type="SUPFAM" id="SSF46894">
    <property type="entry name" value="C-terminal effector domain of the bipartite response regulators"/>
    <property type="match status" value="1"/>
</dbReference>
<reference evidence="5" key="2">
    <citation type="submission" date="2023-07" db="EMBL/GenBank/DDBJ databases">
        <authorList>
            <person name="Shen H."/>
        </authorList>
    </citation>
    <scope>NUCLEOTIDE SEQUENCE</scope>
    <source>
        <strain evidence="5">TNR-22</strain>
    </source>
</reference>
<accession>A0ABT8YV33</accession>
<dbReference type="RefSeq" id="WP_304379003.1">
    <property type="nucleotide sequence ID" value="NZ_JAUOZU010000026.1"/>
</dbReference>
<dbReference type="Pfam" id="PF00196">
    <property type="entry name" value="GerE"/>
    <property type="match status" value="1"/>
</dbReference>
<comment type="caution">
    <text evidence="5">The sequence shown here is derived from an EMBL/GenBank/DDBJ whole genome shotgun (WGS) entry which is preliminary data.</text>
</comment>
<keyword evidence="6" id="KW-1185">Reference proteome</keyword>
<keyword evidence="3" id="KW-0804">Transcription</keyword>
<feature type="domain" description="HTH luxR-type" evidence="4">
    <location>
        <begin position="179"/>
        <end position="244"/>
    </location>
</feature>
<dbReference type="InterPro" id="IPR016032">
    <property type="entry name" value="Sig_transdc_resp-reg_C-effctor"/>
</dbReference>
<dbReference type="SMART" id="SM00421">
    <property type="entry name" value="HTH_LUXR"/>
    <property type="match status" value="1"/>
</dbReference>
<dbReference type="Gene3D" id="3.30.450.80">
    <property type="entry name" value="Transcription factor LuxR-like, autoinducer-binding domain"/>
    <property type="match status" value="1"/>
</dbReference>
<dbReference type="Proteomes" id="UP001174932">
    <property type="component" value="Unassembled WGS sequence"/>
</dbReference>
<dbReference type="EMBL" id="JAUOZU010000026">
    <property type="protein sequence ID" value="MDO6967073.1"/>
    <property type="molecule type" value="Genomic_DNA"/>
</dbReference>